<keyword evidence="3" id="KW-1185">Reference proteome</keyword>
<organism evidence="2 3">
    <name type="scientific">Perkinsus chesapeaki</name>
    <name type="common">Clam parasite</name>
    <name type="synonym">Perkinsus andrewsi</name>
    <dbReference type="NCBI Taxonomy" id="330153"/>
    <lineage>
        <taxon>Eukaryota</taxon>
        <taxon>Sar</taxon>
        <taxon>Alveolata</taxon>
        <taxon>Perkinsozoa</taxon>
        <taxon>Perkinsea</taxon>
        <taxon>Perkinsida</taxon>
        <taxon>Perkinsidae</taxon>
        <taxon>Perkinsus</taxon>
    </lineage>
</organism>
<evidence type="ECO:0000256" key="1">
    <source>
        <dbReference type="SAM" id="MobiDB-lite"/>
    </source>
</evidence>
<feature type="non-terminal residue" evidence="2">
    <location>
        <position position="1"/>
    </location>
</feature>
<proteinExistence type="predicted"/>
<evidence type="ECO:0000313" key="3">
    <source>
        <dbReference type="Proteomes" id="UP000591131"/>
    </source>
</evidence>
<accession>A0A7J6L1E6</accession>
<sequence>ALQNSLKVSKSQIQVIGVTHNRLEIYMDLIEPPTVFAGDDLEKPADARKSSKTGKGPTPSADELYVELDLQLQDSQSPLRSRSEFSEYLKSGATLQRLMVDERWAAECMKENQRLGRSVVLDGTGRKQRKVGYEPPAFDPMLPGTALTEDQGLSTLDASIRALAPPGKLSDDLFTQTVPPSVGAHKGDSAWYIPAGPFRTPSLLKDEDLANHRMYTFYDVRSCDLLLQEKFNPHAKFFLTRHPLSNISHSAGV</sequence>
<gene>
    <name evidence="2" type="ORF">FOL47_010756</name>
</gene>
<comment type="caution">
    <text evidence="2">The sequence shown here is derived from an EMBL/GenBank/DDBJ whole genome shotgun (WGS) entry which is preliminary data.</text>
</comment>
<dbReference type="EMBL" id="JAAPAO010000862">
    <property type="protein sequence ID" value="KAF4653002.1"/>
    <property type="molecule type" value="Genomic_DNA"/>
</dbReference>
<dbReference type="AlphaFoldDB" id="A0A7J6L1E6"/>
<feature type="region of interest" description="Disordered" evidence="1">
    <location>
        <begin position="37"/>
        <end position="61"/>
    </location>
</feature>
<reference evidence="2 3" key="1">
    <citation type="submission" date="2020-04" db="EMBL/GenBank/DDBJ databases">
        <title>Perkinsus chesapeaki whole genome sequence.</title>
        <authorList>
            <person name="Bogema D.R."/>
        </authorList>
    </citation>
    <scope>NUCLEOTIDE SEQUENCE [LARGE SCALE GENOMIC DNA]</scope>
    <source>
        <strain evidence="2">ATCC PRA-425</strain>
    </source>
</reference>
<name>A0A7J6L1E6_PERCH</name>
<protein>
    <submittedName>
        <fullName evidence="2">Uncharacterized protein</fullName>
    </submittedName>
</protein>
<feature type="compositionally biased region" description="Basic and acidic residues" evidence="1">
    <location>
        <begin position="40"/>
        <end position="49"/>
    </location>
</feature>
<dbReference type="OrthoDB" id="10300823at2759"/>
<dbReference type="Proteomes" id="UP000591131">
    <property type="component" value="Unassembled WGS sequence"/>
</dbReference>
<evidence type="ECO:0000313" key="2">
    <source>
        <dbReference type="EMBL" id="KAF4653002.1"/>
    </source>
</evidence>